<keyword evidence="2" id="KW-0614">Plasmid</keyword>
<organism evidence="2 3">
    <name type="scientific">Euzebya pacifica</name>
    <dbReference type="NCBI Taxonomy" id="1608957"/>
    <lineage>
        <taxon>Bacteria</taxon>
        <taxon>Bacillati</taxon>
        <taxon>Actinomycetota</taxon>
        <taxon>Nitriliruptoria</taxon>
        <taxon>Euzebyales</taxon>
    </lineage>
</organism>
<evidence type="ECO:0000313" key="3">
    <source>
        <dbReference type="Proteomes" id="UP000264006"/>
    </source>
</evidence>
<dbReference type="AlphaFoldDB" id="A0A346Y6L3"/>
<reference evidence="2 3" key="1">
    <citation type="submission" date="2018-09" db="EMBL/GenBank/DDBJ databases">
        <title>Complete genome sequence of Euzebya sp. DY32-46 isolated from seawater of Pacific Ocean.</title>
        <authorList>
            <person name="Xu L."/>
            <person name="Wu Y.-H."/>
            <person name="Xu X.-W."/>
        </authorList>
    </citation>
    <scope>NUCLEOTIDE SEQUENCE [LARGE SCALE GENOMIC DNA]</scope>
    <source>
        <strain evidence="2 3">DY32-46</strain>
        <plasmid evidence="3">pedy32-46i</plasmid>
    </source>
</reference>
<dbReference type="PANTHER" id="PTHR39206:SF1">
    <property type="entry name" value="SLL8004 PROTEIN"/>
    <property type="match status" value="1"/>
</dbReference>
<dbReference type="OrthoDB" id="9791543at2"/>
<name>A0A346Y6L3_9ACTN</name>
<dbReference type="RefSeq" id="WP_114594689.1">
    <property type="nucleotide sequence ID" value="NZ_CP031166.1"/>
</dbReference>
<proteinExistence type="predicted"/>
<evidence type="ECO:0000313" key="2">
    <source>
        <dbReference type="EMBL" id="AXV10110.1"/>
    </source>
</evidence>
<geneLocation type="plasmid" evidence="3">
    <name>pedy32-46i</name>
</geneLocation>
<protein>
    <recommendedName>
        <fullName evidence="4">ATP-binding cassette domain-containing protein</fullName>
    </recommendedName>
</protein>
<dbReference type="SUPFAM" id="SSF52540">
    <property type="entry name" value="P-loop containing nucleoside triphosphate hydrolases"/>
    <property type="match status" value="1"/>
</dbReference>
<sequence>MSRLDLLAGPNGAGKTTLFRRVIGPLRPGLPFVNADVIAAQRWPEDPEGNSYAAARIADATRRQLIEARLDFATETVFSPSAARSGTRPAVPAQLLVSPSA</sequence>
<accession>A0A346Y6L3</accession>
<dbReference type="Proteomes" id="UP000264006">
    <property type="component" value="Plasmid pEDY32-46I"/>
</dbReference>
<evidence type="ECO:0008006" key="4">
    <source>
        <dbReference type="Google" id="ProtNLM"/>
    </source>
</evidence>
<gene>
    <name evidence="2" type="ORF">DVS28_b0340</name>
</gene>
<dbReference type="Gene3D" id="3.40.50.300">
    <property type="entry name" value="P-loop containing nucleotide triphosphate hydrolases"/>
    <property type="match status" value="1"/>
</dbReference>
<dbReference type="KEGG" id="euz:DVS28_b0340"/>
<keyword evidence="3" id="KW-1185">Reference proteome</keyword>
<feature type="region of interest" description="Disordered" evidence="1">
    <location>
        <begin position="81"/>
        <end position="101"/>
    </location>
</feature>
<evidence type="ECO:0000256" key="1">
    <source>
        <dbReference type="SAM" id="MobiDB-lite"/>
    </source>
</evidence>
<dbReference type="PANTHER" id="PTHR39206">
    <property type="entry name" value="SLL8004 PROTEIN"/>
    <property type="match status" value="1"/>
</dbReference>
<dbReference type="InterPro" id="IPR027417">
    <property type="entry name" value="P-loop_NTPase"/>
</dbReference>
<dbReference type="EMBL" id="CP031166">
    <property type="protein sequence ID" value="AXV10110.1"/>
    <property type="molecule type" value="Genomic_DNA"/>
</dbReference>